<dbReference type="GO" id="GO:0005829">
    <property type="term" value="C:cytosol"/>
    <property type="evidence" value="ECO:0007669"/>
    <property type="project" value="TreeGrafter"/>
</dbReference>
<dbReference type="RefSeq" id="WP_014803968.1">
    <property type="nucleotide sequence ID" value="NC_018020.1"/>
</dbReference>
<keyword evidence="3" id="KW-1185">Reference proteome</keyword>
<dbReference type="Pfam" id="PF02622">
    <property type="entry name" value="DUF179"/>
    <property type="match status" value="1"/>
</dbReference>
<accession>I4B859</accession>
<sequence length="172" mass="18943">MADELALKGKLLVASSAILDGSFNRSVVLIIDHDSRGSLGIVLNHPLPGDGGRKHPLYQGGPVDPDQRSLLHSAGHLASSNEIVDGVHFESSDDLLTELAATDSAYRRYAGYAGWATGQLEYELRTQSWFVLEARADLIFHNDGYDLWRKCLIEKGGIFRYFASTHKSVMLN</sequence>
<dbReference type="Gene3D" id="3.40.1740.10">
    <property type="entry name" value="VC0467-like"/>
    <property type="match status" value="1"/>
</dbReference>
<comment type="similarity">
    <text evidence="1">Belongs to the UPF0301 (AlgH) family.</text>
</comment>
<reference evidence="2 3" key="1">
    <citation type="submission" date="2012-06" db="EMBL/GenBank/DDBJ databases">
        <title>The complete chromosome of genome of Turneriella parva DSM 21527.</title>
        <authorList>
            <consortium name="US DOE Joint Genome Institute (JGI-PGF)"/>
            <person name="Lucas S."/>
            <person name="Han J."/>
            <person name="Lapidus A."/>
            <person name="Bruce D."/>
            <person name="Goodwin L."/>
            <person name="Pitluck S."/>
            <person name="Peters L."/>
            <person name="Kyrpides N."/>
            <person name="Mavromatis K."/>
            <person name="Ivanova N."/>
            <person name="Mikhailova N."/>
            <person name="Chertkov O."/>
            <person name="Detter J.C."/>
            <person name="Tapia R."/>
            <person name="Han C."/>
            <person name="Land M."/>
            <person name="Hauser L."/>
            <person name="Markowitz V."/>
            <person name="Cheng J.-F."/>
            <person name="Hugenholtz P."/>
            <person name="Woyke T."/>
            <person name="Wu D."/>
            <person name="Gronow S."/>
            <person name="Wellnitz S."/>
            <person name="Brambilla E."/>
            <person name="Klenk H.-P."/>
            <person name="Eisen J.A."/>
        </authorList>
    </citation>
    <scope>NUCLEOTIDE SEQUENCE [LARGE SCALE GENOMIC DNA]</scope>
    <source>
        <strain evidence="3">ATCC BAA-1111 / DSM 21527 / NCTC 11395 / H</strain>
    </source>
</reference>
<dbReference type="PANTHER" id="PTHR30327">
    <property type="entry name" value="UNCHARACTERIZED PROTEIN YQGE"/>
    <property type="match status" value="1"/>
</dbReference>
<dbReference type="STRING" id="869212.Turpa_2827"/>
<organism evidence="2 3">
    <name type="scientific">Turneriella parva (strain ATCC BAA-1111 / DSM 21527 / NCTC 11395 / H)</name>
    <name type="common">Leptospira parva</name>
    <dbReference type="NCBI Taxonomy" id="869212"/>
    <lineage>
        <taxon>Bacteria</taxon>
        <taxon>Pseudomonadati</taxon>
        <taxon>Spirochaetota</taxon>
        <taxon>Spirochaetia</taxon>
        <taxon>Leptospirales</taxon>
        <taxon>Leptospiraceae</taxon>
        <taxon>Turneriella</taxon>
    </lineage>
</organism>
<dbReference type="AlphaFoldDB" id="I4B859"/>
<evidence type="ECO:0000313" key="3">
    <source>
        <dbReference type="Proteomes" id="UP000006048"/>
    </source>
</evidence>
<dbReference type="Proteomes" id="UP000006048">
    <property type="component" value="Chromosome"/>
</dbReference>
<dbReference type="PANTHER" id="PTHR30327:SF1">
    <property type="entry name" value="UPF0301 PROTEIN YQGE"/>
    <property type="match status" value="1"/>
</dbReference>
<dbReference type="HOGENOM" id="CLU_057596_2_1_12"/>
<dbReference type="KEGG" id="tpx:Turpa_2827"/>
<evidence type="ECO:0000256" key="1">
    <source>
        <dbReference type="ARBA" id="ARBA00009600"/>
    </source>
</evidence>
<name>I4B859_TURPD</name>
<proteinExistence type="inferred from homology"/>
<dbReference type="OrthoDB" id="9807486at2"/>
<evidence type="ECO:0000313" key="2">
    <source>
        <dbReference type="EMBL" id="AFM13466.1"/>
    </source>
</evidence>
<dbReference type="SUPFAM" id="SSF143456">
    <property type="entry name" value="VC0467-like"/>
    <property type="match status" value="1"/>
</dbReference>
<dbReference type="InterPro" id="IPR003774">
    <property type="entry name" value="AlgH-like"/>
</dbReference>
<dbReference type="EMBL" id="CP002959">
    <property type="protein sequence ID" value="AFM13466.1"/>
    <property type="molecule type" value="Genomic_DNA"/>
</dbReference>
<protein>
    <submittedName>
        <fullName evidence="2">Uncharacterized protein</fullName>
    </submittedName>
</protein>
<gene>
    <name evidence="2" type="ordered locus">Turpa_2827</name>
</gene>